<comment type="caution">
    <text evidence="2">The sequence shown here is derived from an EMBL/GenBank/DDBJ whole genome shotgun (WGS) entry which is preliminary data.</text>
</comment>
<evidence type="ECO:0000313" key="2">
    <source>
        <dbReference type="EMBL" id="KAK2565943.1"/>
    </source>
</evidence>
<name>A0AAD9QR91_ACRCE</name>
<reference evidence="2" key="1">
    <citation type="journal article" date="2023" name="G3 (Bethesda)">
        <title>Whole genome assembly and annotation of the endangered Caribbean coral Acropora cervicornis.</title>
        <authorList>
            <person name="Selwyn J.D."/>
            <person name="Vollmer S.V."/>
        </authorList>
    </citation>
    <scope>NUCLEOTIDE SEQUENCE</scope>
    <source>
        <strain evidence="2">K2</strain>
    </source>
</reference>
<dbReference type="Proteomes" id="UP001249851">
    <property type="component" value="Unassembled WGS sequence"/>
</dbReference>
<reference evidence="2" key="2">
    <citation type="journal article" date="2023" name="Science">
        <title>Genomic signatures of disease resistance in endangered staghorn corals.</title>
        <authorList>
            <person name="Vollmer S.V."/>
            <person name="Selwyn J.D."/>
            <person name="Despard B.A."/>
            <person name="Roesel C.L."/>
        </authorList>
    </citation>
    <scope>NUCLEOTIDE SEQUENCE</scope>
    <source>
        <strain evidence="2">K2</strain>
    </source>
</reference>
<dbReference type="AlphaFoldDB" id="A0AAD9QR91"/>
<proteinExistence type="predicted"/>
<protein>
    <submittedName>
        <fullName evidence="2">Uncharacterized protein</fullName>
    </submittedName>
</protein>
<accession>A0AAD9QR91</accession>
<keyword evidence="3" id="KW-1185">Reference proteome</keyword>
<sequence>MDRYDECFADDESDDVTRNIRSSFHENRNQKQAASNNSPRNDREKNNFRFSVENEYVFDREWALKRRCSLSSLMYSRLQFRFGDRMKAV</sequence>
<gene>
    <name evidence="2" type="ORF">P5673_010249</name>
</gene>
<evidence type="ECO:0000313" key="3">
    <source>
        <dbReference type="Proteomes" id="UP001249851"/>
    </source>
</evidence>
<dbReference type="EMBL" id="JARQWQ010000018">
    <property type="protein sequence ID" value="KAK2565943.1"/>
    <property type="molecule type" value="Genomic_DNA"/>
</dbReference>
<feature type="region of interest" description="Disordered" evidence="1">
    <location>
        <begin position="23"/>
        <end position="46"/>
    </location>
</feature>
<feature type="compositionally biased region" description="Polar residues" evidence="1">
    <location>
        <begin position="30"/>
        <end position="39"/>
    </location>
</feature>
<organism evidence="2 3">
    <name type="scientific">Acropora cervicornis</name>
    <name type="common">Staghorn coral</name>
    <dbReference type="NCBI Taxonomy" id="6130"/>
    <lineage>
        <taxon>Eukaryota</taxon>
        <taxon>Metazoa</taxon>
        <taxon>Cnidaria</taxon>
        <taxon>Anthozoa</taxon>
        <taxon>Hexacorallia</taxon>
        <taxon>Scleractinia</taxon>
        <taxon>Astrocoeniina</taxon>
        <taxon>Acroporidae</taxon>
        <taxon>Acropora</taxon>
    </lineage>
</organism>
<evidence type="ECO:0000256" key="1">
    <source>
        <dbReference type="SAM" id="MobiDB-lite"/>
    </source>
</evidence>